<dbReference type="GeneID" id="55848179"/>
<evidence type="ECO:0000313" key="1">
    <source>
        <dbReference type="EMBL" id="NWD36859.1"/>
    </source>
</evidence>
<gene>
    <name evidence="1" type="ORF">HX787_13475</name>
</gene>
<reference evidence="1 2" key="1">
    <citation type="submission" date="2020-04" db="EMBL/GenBank/DDBJ databases">
        <title>Molecular characterization of pseudomonads from Agaricus bisporus reveal novel blotch 2 pathogens in Western Europe.</title>
        <authorList>
            <person name="Taparia T."/>
            <person name="Krijger M."/>
            <person name="Haynes E."/>
            <person name="Elpinstone J.G."/>
            <person name="Noble R."/>
            <person name="Van Der Wolf J."/>
        </authorList>
    </citation>
    <scope>NUCLEOTIDE SEQUENCE [LARGE SCALE GENOMIC DNA]</scope>
    <source>
        <strain evidence="1 2">IPO3746</strain>
    </source>
</reference>
<dbReference type="AlphaFoldDB" id="A0A7Y8DS69"/>
<comment type="caution">
    <text evidence="1">The sequence shown here is derived from an EMBL/GenBank/DDBJ whole genome shotgun (WGS) entry which is preliminary data.</text>
</comment>
<dbReference type="RefSeq" id="WP_016970844.1">
    <property type="nucleotide sequence ID" value="NZ_CP020369.1"/>
</dbReference>
<protein>
    <submittedName>
        <fullName evidence="1">Uncharacterized protein</fullName>
    </submittedName>
</protein>
<sequence>MNGKVSTKVFIIGIPPTLAPVQIQNVVDPAIGLVSKASATSSLELDCPSGDQSDNGDWYEVYMRDKTSPIANAWTQIAGPAQFTIANPGDLFRVTIPAPAGSGGFPHGEFEICHQLFVNKFADPAIPGDVDRPSDVGEQSAPVPVTFDQYAPYESVNSSVRPPAPIYTGTLPAGTPVTATFLASAGGLTFSVPDNTYAFRSGQWDPLDTIQFYWTTGDAAVPSEEVGGLIPPRPMTQTGNVFTLLPGEVTNSGVYKLIYTITDRLGHVSLPSIASAPFTVALTPPPVLEDILIDQAPAPRGGSTDRLINVKDYVSGVTGQILAYTNHLPAKDEFQFKWGNQPWTQWFGVPQLPFTLDTALLTPLILADYGTTKGVKPTDLQYRIRRDGEEFPSPTKTIDVNLSVTGPDNPGTPGSPNTRLLPLNMFGQPDAAPVEPNVLRFPQAGNTAFAEIVLWTGSDAPAPGMWIHVVRPDGTLVTPPYPITTEVSGQTIRVPVAWSNIEAGGNGVQNFHYFVASTAAPTADDNRNDSPPTPVQVLGAVTASLPAPQFTGAVGTGANNQWNCDSLVIVPVTTPKTFQGRIFVQGDPRMVLGQQLTLALRIFRPRTGTPIFDNTQTYSVPITPAIIASGHTFLVPFSFLVNARLGRAEVVVTAPLAGNTLGVAVSGLNVRTTLSQNSCDLSPIVGP</sequence>
<name>A0A7Y8DS69_PSETO</name>
<dbReference type="Proteomes" id="UP000549134">
    <property type="component" value="Unassembled WGS sequence"/>
</dbReference>
<organism evidence="1 2">
    <name type="scientific">Pseudomonas tolaasii</name>
    <dbReference type="NCBI Taxonomy" id="29442"/>
    <lineage>
        <taxon>Bacteria</taxon>
        <taxon>Pseudomonadati</taxon>
        <taxon>Pseudomonadota</taxon>
        <taxon>Gammaproteobacteria</taxon>
        <taxon>Pseudomonadales</taxon>
        <taxon>Pseudomonadaceae</taxon>
        <taxon>Pseudomonas</taxon>
    </lineage>
</organism>
<proteinExistence type="predicted"/>
<evidence type="ECO:0000313" key="2">
    <source>
        <dbReference type="Proteomes" id="UP000549134"/>
    </source>
</evidence>
<dbReference type="EMBL" id="JACAQK010000010">
    <property type="protein sequence ID" value="NWD36859.1"/>
    <property type="molecule type" value="Genomic_DNA"/>
</dbReference>
<accession>A0A7Y8DS69</accession>